<reference evidence="1 2" key="1">
    <citation type="journal article" date="2012" name="J. Bacteriol.">
        <title>Genome sequence of proteorhodopsin-containing sea ice bacterium Glaciecola punicea ACAM 611T.</title>
        <authorList>
            <person name="Qin Q.-L."/>
            <person name="Xie B.-B."/>
            <person name="Shu Y.-L."/>
            <person name="Rong J.-C."/>
            <person name="Zhao D.-L."/>
            <person name="Zhang X.-Y."/>
            <person name="Chen X.-L."/>
            <person name="Zhou B.-C."/>
            <person name="Zhanga Y.-Z."/>
        </authorList>
    </citation>
    <scope>NUCLEOTIDE SEQUENCE [LARGE SCALE GENOMIC DNA]</scope>
    <source>
        <strain evidence="1 2">ACAM 611</strain>
    </source>
</reference>
<dbReference type="InterPro" id="IPR023202">
    <property type="entry name" value="YejL_sf"/>
</dbReference>
<dbReference type="Gene3D" id="1.10.3390.10">
    <property type="entry name" value="YejL-like"/>
    <property type="match status" value="1"/>
</dbReference>
<dbReference type="Proteomes" id="UP000053586">
    <property type="component" value="Unassembled WGS sequence"/>
</dbReference>
<dbReference type="eggNOG" id="COG3082">
    <property type="taxonomic scope" value="Bacteria"/>
</dbReference>
<organism evidence="1 2">
    <name type="scientific">Glaciecola punicea ACAM 611</name>
    <dbReference type="NCBI Taxonomy" id="1121923"/>
    <lineage>
        <taxon>Bacteria</taxon>
        <taxon>Pseudomonadati</taxon>
        <taxon>Pseudomonadota</taxon>
        <taxon>Gammaproteobacteria</taxon>
        <taxon>Alteromonadales</taxon>
        <taxon>Alteromonadaceae</taxon>
        <taxon>Glaciecola</taxon>
    </lineage>
</organism>
<dbReference type="Pfam" id="PF07208">
    <property type="entry name" value="DUF1414"/>
    <property type="match status" value="1"/>
</dbReference>
<dbReference type="RefSeq" id="WP_006004062.1">
    <property type="nucleotide sequence ID" value="NZ_BAET01000008.1"/>
</dbReference>
<comment type="caution">
    <text evidence="1">The sequence shown here is derived from an EMBL/GenBank/DDBJ whole genome shotgun (WGS) entry which is preliminary data.</text>
</comment>
<dbReference type="STRING" id="56804.BAE46_01805"/>
<proteinExistence type="predicted"/>
<dbReference type="AlphaFoldDB" id="H5TA54"/>
<dbReference type="EMBL" id="BAET01000008">
    <property type="protein sequence ID" value="GAB55181.1"/>
    <property type="molecule type" value="Genomic_DNA"/>
</dbReference>
<name>H5TA54_9ALTE</name>
<gene>
    <name evidence="1" type="ORF">GPUN_1050</name>
</gene>
<dbReference type="InterPro" id="IPR009857">
    <property type="entry name" value="UPF0352"/>
</dbReference>
<evidence type="ECO:0000313" key="1">
    <source>
        <dbReference type="EMBL" id="GAB55181.1"/>
    </source>
</evidence>
<protein>
    <submittedName>
        <fullName evidence="1">Uncharacterized protein</fullName>
    </submittedName>
</protein>
<accession>H5TA54</accession>
<keyword evidence="2" id="KW-1185">Reference proteome</keyword>
<sequence>MPIKSRYSNKEFDALTEAVFLALEKHKAKGDLSIMVLGNVLANIFQHQVNDELRPLMINQFCDALKKSANSPKS</sequence>
<evidence type="ECO:0000313" key="2">
    <source>
        <dbReference type="Proteomes" id="UP000053586"/>
    </source>
</evidence>
<reference evidence="1 2" key="2">
    <citation type="journal article" date="2017" name="Antonie Van Leeuwenhoek">
        <title>Rhizobium rhizosphaerae sp. nov., a novel species isolated from rice rhizosphere.</title>
        <authorList>
            <person name="Zhao J.J."/>
            <person name="Zhang J."/>
            <person name="Zhang R.J."/>
            <person name="Zhang C.W."/>
            <person name="Yin H.Q."/>
            <person name="Zhang X.X."/>
        </authorList>
    </citation>
    <scope>NUCLEOTIDE SEQUENCE [LARGE SCALE GENOMIC DNA]</scope>
    <source>
        <strain evidence="1 2">ACAM 611</strain>
    </source>
</reference>
<dbReference type="SUPFAM" id="SSF158651">
    <property type="entry name" value="YejL-like"/>
    <property type="match status" value="1"/>
</dbReference>
<dbReference type="OrthoDB" id="5771474at2"/>